<keyword evidence="2" id="KW-1185">Reference proteome</keyword>
<evidence type="ECO:0000313" key="1">
    <source>
        <dbReference type="EMBL" id="MFD1606875.1"/>
    </source>
</evidence>
<reference evidence="2" key="1">
    <citation type="journal article" date="2019" name="Int. J. Syst. Evol. Microbiol.">
        <title>The Global Catalogue of Microorganisms (GCM) 10K type strain sequencing project: providing services to taxonomists for standard genome sequencing and annotation.</title>
        <authorList>
            <consortium name="The Broad Institute Genomics Platform"/>
            <consortium name="The Broad Institute Genome Sequencing Center for Infectious Disease"/>
            <person name="Wu L."/>
            <person name="Ma J."/>
        </authorList>
    </citation>
    <scope>NUCLEOTIDE SEQUENCE [LARGE SCALE GENOMIC DNA]</scope>
    <source>
        <strain evidence="2">CGMCC 1.12376</strain>
    </source>
</reference>
<dbReference type="InterPro" id="IPR026002">
    <property type="entry name" value="ATC_hydrolase-like"/>
</dbReference>
<dbReference type="Proteomes" id="UP001597221">
    <property type="component" value="Unassembled WGS sequence"/>
</dbReference>
<evidence type="ECO:0000313" key="2">
    <source>
        <dbReference type="Proteomes" id="UP001597221"/>
    </source>
</evidence>
<gene>
    <name evidence="1" type="ORF">ACFSBH_04335</name>
</gene>
<protein>
    <submittedName>
        <fullName evidence="1">L-2-amino-thiazoline-4-carboxylic acid hydrolase</fullName>
    </submittedName>
</protein>
<accession>A0ABW4HQC2</accession>
<dbReference type="EMBL" id="JBHUDE010000017">
    <property type="protein sequence ID" value="MFD1606875.1"/>
    <property type="molecule type" value="Genomic_DNA"/>
</dbReference>
<proteinExistence type="predicted"/>
<keyword evidence="1" id="KW-0378">Hydrolase</keyword>
<sequence length="235" mass="27066">MSEAKINIPPLSMHAITARLFTHVEKAVVAKFGEEAKELIGKGLEIFGYKDAEEIAKDATLKNENHILFDYIPADHQTERKYENLTIYALMAKLFAQIAKQVVDTYGPDGKDAVREGVRTFGEERGRGIAQRARTNGENNTIENYLTNYDMERSDLFEYTTEYRPEVIEQNFTACPFGQQWADDNMHEYGILYCQMIDPAVARGYNPKFEVEHDKYILREGNCHFLFKLKDESND</sequence>
<comment type="caution">
    <text evidence="1">The sequence shown here is derived from an EMBL/GenBank/DDBJ whole genome shotgun (WGS) entry which is preliminary data.</text>
</comment>
<dbReference type="RefSeq" id="WP_251512725.1">
    <property type="nucleotide sequence ID" value="NZ_JAMBON010000007.1"/>
</dbReference>
<dbReference type="GO" id="GO:0016787">
    <property type="term" value="F:hydrolase activity"/>
    <property type="evidence" value="ECO:0007669"/>
    <property type="project" value="UniProtKB-KW"/>
</dbReference>
<organism evidence="1 2">
    <name type="scientific">Oceanobacillus luteolus</name>
    <dbReference type="NCBI Taxonomy" id="1274358"/>
    <lineage>
        <taxon>Bacteria</taxon>
        <taxon>Bacillati</taxon>
        <taxon>Bacillota</taxon>
        <taxon>Bacilli</taxon>
        <taxon>Bacillales</taxon>
        <taxon>Bacillaceae</taxon>
        <taxon>Oceanobacillus</taxon>
    </lineage>
</organism>
<dbReference type="Pfam" id="PF14196">
    <property type="entry name" value="ATC_hydrolase"/>
    <property type="match status" value="1"/>
</dbReference>
<name>A0ABW4HQC2_9BACI</name>